<dbReference type="AlphaFoldDB" id="A0A3B0YD58"/>
<protein>
    <submittedName>
        <fullName evidence="4">Mobile element protein</fullName>
    </submittedName>
</protein>
<dbReference type="InterPro" id="IPR036397">
    <property type="entry name" value="RNaseH_sf"/>
</dbReference>
<dbReference type="GO" id="GO:0015074">
    <property type="term" value="P:DNA integration"/>
    <property type="evidence" value="ECO:0007669"/>
    <property type="project" value="InterPro"/>
</dbReference>
<dbReference type="GO" id="GO:0004803">
    <property type="term" value="F:transposase activity"/>
    <property type="evidence" value="ECO:0007669"/>
    <property type="project" value="InterPro"/>
</dbReference>
<dbReference type="GO" id="GO:0003677">
    <property type="term" value="F:DNA binding"/>
    <property type="evidence" value="ECO:0007669"/>
    <property type="project" value="InterPro"/>
</dbReference>
<dbReference type="NCBIfam" id="NF033563">
    <property type="entry name" value="transpos_IS30"/>
    <property type="match status" value="1"/>
</dbReference>
<dbReference type="EMBL" id="UOFL01000045">
    <property type="protein sequence ID" value="VAW73537.1"/>
    <property type="molecule type" value="Genomic_DNA"/>
</dbReference>
<dbReference type="PANTHER" id="PTHR10948:SF23">
    <property type="entry name" value="TRANSPOSASE INSI FOR INSERTION SEQUENCE ELEMENT IS30A-RELATED"/>
    <property type="match status" value="1"/>
</dbReference>
<dbReference type="GO" id="GO:0006313">
    <property type="term" value="P:DNA transposition"/>
    <property type="evidence" value="ECO:0007669"/>
    <property type="project" value="InterPro"/>
</dbReference>
<evidence type="ECO:0000259" key="3">
    <source>
        <dbReference type="PROSITE" id="PS50994"/>
    </source>
</evidence>
<sequence>MEHHTTRSRFGDWELDTVIGKNHMQALVTIVERKARLTLSMKVIRKTSMCVTHSIIELLTPFKEWVHTLTADNGKEFSGHIEIAKTLDAEFYFAHPFSSWERGLNENTNGLLRQYFPKKCDFTTITQQQVQKAVDKLNSRPRKCLGFKTPNEVFFGI</sequence>
<organism evidence="4">
    <name type="scientific">hydrothermal vent metagenome</name>
    <dbReference type="NCBI Taxonomy" id="652676"/>
    <lineage>
        <taxon>unclassified sequences</taxon>
        <taxon>metagenomes</taxon>
        <taxon>ecological metagenomes</taxon>
    </lineage>
</organism>
<name>A0A3B0YD58_9ZZZZ</name>
<reference evidence="4" key="1">
    <citation type="submission" date="2018-06" db="EMBL/GenBank/DDBJ databases">
        <authorList>
            <person name="Zhirakovskaya E."/>
        </authorList>
    </citation>
    <scope>NUCLEOTIDE SEQUENCE</scope>
</reference>
<accession>A0A3B0YD58</accession>
<dbReference type="Gene3D" id="3.30.420.10">
    <property type="entry name" value="Ribonuclease H-like superfamily/Ribonuclease H"/>
    <property type="match status" value="1"/>
</dbReference>
<feature type="domain" description="Integrase catalytic" evidence="3">
    <location>
        <begin position="4"/>
        <end position="157"/>
    </location>
</feature>
<evidence type="ECO:0000313" key="4">
    <source>
        <dbReference type="EMBL" id="VAW73537.1"/>
    </source>
</evidence>
<dbReference type="InterPro" id="IPR053392">
    <property type="entry name" value="Transposase_IS30-like"/>
</dbReference>
<evidence type="ECO:0000256" key="1">
    <source>
        <dbReference type="ARBA" id="ARBA00002190"/>
    </source>
</evidence>
<dbReference type="PROSITE" id="PS01043">
    <property type="entry name" value="TRANSPOSASE_IS30"/>
    <property type="match status" value="1"/>
</dbReference>
<dbReference type="PANTHER" id="PTHR10948">
    <property type="entry name" value="TRANSPOSASE"/>
    <property type="match status" value="1"/>
</dbReference>
<dbReference type="InterPro" id="IPR001598">
    <property type="entry name" value="Transposase_IS30_CS"/>
</dbReference>
<dbReference type="PROSITE" id="PS50994">
    <property type="entry name" value="INTEGRASE"/>
    <property type="match status" value="1"/>
</dbReference>
<comment type="function">
    <text evidence="1">Required for the transposition of the insertion element.</text>
</comment>
<dbReference type="InterPro" id="IPR012337">
    <property type="entry name" value="RNaseH-like_sf"/>
</dbReference>
<dbReference type="GO" id="GO:0005829">
    <property type="term" value="C:cytosol"/>
    <property type="evidence" value="ECO:0007669"/>
    <property type="project" value="TreeGrafter"/>
</dbReference>
<dbReference type="InterPro" id="IPR051917">
    <property type="entry name" value="Transposase-Integrase"/>
</dbReference>
<gene>
    <name evidence="4" type="ORF">MNBD_GAMMA12-2186</name>
</gene>
<evidence type="ECO:0000256" key="2">
    <source>
        <dbReference type="ARBA" id="ARBA00006363"/>
    </source>
</evidence>
<comment type="similarity">
    <text evidence="2">Belongs to the transposase IS30 family.</text>
</comment>
<proteinExistence type="inferred from homology"/>
<dbReference type="InterPro" id="IPR001584">
    <property type="entry name" value="Integrase_cat-core"/>
</dbReference>
<dbReference type="SUPFAM" id="SSF53098">
    <property type="entry name" value="Ribonuclease H-like"/>
    <property type="match status" value="1"/>
</dbReference>